<evidence type="ECO:0000256" key="1">
    <source>
        <dbReference type="SAM" id="Phobius"/>
    </source>
</evidence>
<sequence>MRRRQYQIGAPGQTEYVLATYEDGELHALEGIHRLGKLWEDVCINAPIPLLEKDIPTKVKAYDGMVTIEPIKGSSTGEKIAMFCAAYQKYTGVKYRKGYGDPKLIAGIDITPELLDLYFKNTEWWGKQPKHIRNLVKNYNALLQLQAQPTKKAKAIEFPDEWDKSYESKLKGAQLSAYWKHLRERGLKPQKDAMGNTIKWIKVSAAIALVMILLASCMTPKRVQNYLAKNPQLLPAPEVDTVIETFTLTELDTIYLPEKQTTTEWEWTWGDATDQDSIWHEGSVFDLVETQIEAKDILEITETGHQRKTRFKVVTTVKRDTLYLPDTILVDKPVIKTRTVLVKPRSWTAYIPWGLAVLVLIALLWRKR</sequence>
<keyword evidence="1" id="KW-0472">Membrane</keyword>
<dbReference type="EMBL" id="PDUD01000085">
    <property type="protein sequence ID" value="PHN00658.1"/>
    <property type="molecule type" value="Genomic_DNA"/>
</dbReference>
<keyword evidence="1" id="KW-1133">Transmembrane helix</keyword>
<feature type="transmembrane region" description="Helical" evidence="1">
    <location>
        <begin position="347"/>
        <end position="365"/>
    </location>
</feature>
<comment type="caution">
    <text evidence="2">The sequence shown here is derived from an EMBL/GenBank/DDBJ whole genome shotgun (WGS) entry which is preliminary data.</text>
</comment>
<name>A0A2D0MWY9_FLAN2</name>
<reference evidence="2 3" key="1">
    <citation type="submission" date="2017-10" db="EMBL/GenBank/DDBJ databases">
        <title>The draft genome sequence of Lewinella nigricans NBRC 102662.</title>
        <authorList>
            <person name="Wang K."/>
        </authorList>
    </citation>
    <scope>NUCLEOTIDE SEQUENCE [LARGE SCALE GENOMIC DNA]</scope>
    <source>
        <strain evidence="2 3">NBRC 102662</strain>
    </source>
</reference>
<protein>
    <submittedName>
        <fullName evidence="2">Uncharacterized protein</fullName>
    </submittedName>
</protein>
<evidence type="ECO:0000313" key="2">
    <source>
        <dbReference type="EMBL" id="PHN00658.1"/>
    </source>
</evidence>
<keyword evidence="3" id="KW-1185">Reference proteome</keyword>
<accession>A0A2D0MWY9</accession>
<keyword evidence="1" id="KW-0812">Transmembrane</keyword>
<dbReference type="Proteomes" id="UP000223913">
    <property type="component" value="Unassembled WGS sequence"/>
</dbReference>
<evidence type="ECO:0000313" key="3">
    <source>
        <dbReference type="Proteomes" id="UP000223913"/>
    </source>
</evidence>
<proteinExistence type="predicted"/>
<gene>
    <name evidence="2" type="ORF">CRP01_41085</name>
</gene>
<dbReference type="RefSeq" id="WP_099155931.1">
    <property type="nucleotide sequence ID" value="NZ_PDUD01000085.1"/>
</dbReference>
<dbReference type="AlphaFoldDB" id="A0A2D0MWY9"/>
<organism evidence="2 3">
    <name type="scientific">Flavilitoribacter nigricans (strain ATCC 23147 / DSM 23189 / NBRC 102662 / NCIMB 1420 / SS-2)</name>
    <name type="common">Lewinella nigricans</name>
    <dbReference type="NCBI Taxonomy" id="1122177"/>
    <lineage>
        <taxon>Bacteria</taxon>
        <taxon>Pseudomonadati</taxon>
        <taxon>Bacteroidota</taxon>
        <taxon>Saprospiria</taxon>
        <taxon>Saprospirales</taxon>
        <taxon>Lewinellaceae</taxon>
        <taxon>Flavilitoribacter</taxon>
    </lineage>
</organism>
<dbReference type="OrthoDB" id="796836at2"/>